<organism evidence="1 2">
    <name type="scientific">Reticulibacter mediterranei</name>
    <dbReference type="NCBI Taxonomy" id="2778369"/>
    <lineage>
        <taxon>Bacteria</taxon>
        <taxon>Bacillati</taxon>
        <taxon>Chloroflexota</taxon>
        <taxon>Ktedonobacteria</taxon>
        <taxon>Ktedonobacterales</taxon>
        <taxon>Reticulibacteraceae</taxon>
        <taxon>Reticulibacter</taxon>
    </lineage>
</organism>
<dbReference type="RefSeq" id="WP_220209997.1">
    <property type="nucleotide sequence ID" value="NZ_BNJK01000002.1"/>
</dbReference>
<accession>A0A8J3J228</accession>
<dbReference type="Proteomes" id="UP000597444">
    <property type="component" value="Unassembled WGS sequence"/>
</dbReference>
<protein>
    <submittedName>
        <fullName evidence="1">Uncharacterized protein</fullName>
    </submittedName>
</protein>
<evidence type="ECO:0000313" key="1">
    <source>
        <dbReference type="EMBL" id="GHO99351.1"/>
    </source>
</evidence>
<dbReference type="AlphaFoldDB" id="A0A8J3J228"/>
<name>A0A8J3J228_9CHLR</name>
<comment type="caution">
    <text evidence="1">The sequence shown here is derived from an EMBL/GenBank/DDBJ whole genome shotgun (WGS) entry which is preliminary data.</text>
</comment>
<reference evidence="1" key="1">
    <citation type="submission" date="2020-10" db="EMBL/GenBank/DDBJ databases">
        <title>Taxonomic study of unclassified bacteria belonging to the class Ktedonobacteria.</title>
        <authorList>
            <person name="Yabe S."/>
            <person name="Wang C.M."/>
            <person name="Zheng Y."/>
            <person name="Sakai Y."/>
            <person name="Cavaletti L."/>
            <person name="Monciardini P."/>
            <person name="Donadio S."/>
        </authorList>
    </citation>
    <scope>NUCLEOTIDE SEQUENCE</scope>
    <source>
        <strain evidence="1">ID150040</strain>
    </source>
</reference>
<sequence length="71" mass="8351">MRQPYTPVIPMMVIRATADEMIALGWVITHYLQYLERSAQRAQEHRELIGLLRGFQERVVKPGVTQWEGQR</sequence>
<gene>
    <name evidence="1" type="ORF">KSF_093990</name>
</gene>
<proteinExistence type="predicted"/>
<evidence type="ECO:0000313" key="2">
    <source>
        <dbReference type="Proteomes" id="UP000597444"/>
    </source>
</evidence>
<keyword evidence="2" id="KW-1185">Reference proteome</keyword>
<dbReference type="EMBL" id="BNJK01000002">
    <property type="protein sequence ID" value="GHO99351.1"/>
    <property type="molecule type" value="Genomic_DNA"/>
</dbReference>